<keyword evidence="2" id="KW-0805">Transcription regulation</keyword>
<dbReference type="EMBL" id="CP039690">
    <property type="protein sequence ID" value="QCI68243.1"/>
    <property type="molecule type" value="Genomic_DNA"/>
</dbReference>
<dbReference type="InterPro" id="IPR036388">
    <property type="entry name" value="WH-like_DNA-bd_sf"/>
</dbReference>
<dbReference type="SUPFAM" id="SSF46785">
    <property type="entry name" value="Winged helix' DNA-binding domain"/>
    <property type="match status" value="1"/>
</dbReference>
<dbReference type="PANTHER" id="PTHR30537">
    <property type="entry name" value="HTH-TYPE TRANSCRIPTIONAL REGULATOR"/>
    <property type="match status" value="1"/>
</dbReference>
<evidence type="ECO:0000313" key="7">
    <source>
        <dbReference type="Proteomes" id="UP000298781"/>
    </source>
</evidence>
<dbReference type="AlphaFoldDB" id="A0A4D7BC84"/>
<proteinExistence type="inferred from homology"/>
<dbReference type="GO" id="GO:0006351">
    <property type="term" value="P:DNA-templated transcription"/>
    <property type="evidence" value="ECO:0007669"/>
    <property type="project" value="TreeGrafter"/>
</dbReference>
<evidence type="ECO:0000256" key="1">
    <source>
        <dbReference type="ARBA" id="ARBA00009437"/>
    </source>
</evidence>
<dbReference type="FunFam" id="1.10.10.10:FF:000001">
    <property type="entry name" value="LysR family transcriptional regulator"/>
    <property type="match status" value="1"/>
</dbReference>
<dbReference type="Pfam" id="PF00126">
    <property type="entry name" value="HTH_1"/>
    <property type="match status" value="1"/>
</dbReference>
<dbReference type="Proteomes" id="UP000298781">
    <property type="component" value="Chromosome"/>
</dbReference>
<evidence type="ECO:0000256" key="2">
    <source>
        <dbReference type="ARBA" id="ARBA00023015"/>
    </source>
</evidence>
<dbReference type="PROSITE" id="PS50931">
    <property type="entry name" value="HTH_LYSR"/>
    <property type="match status" value="1"/>
</dbReference>
<sequence length="292" mass="31472">MKSMDWNHIRAFHATAAAGSLSAAARQLGLTQPTLSRQVLALEADLGVSLFERLGRKLVLTQTGAELLDHIRIMGDAADSVALAAGGRVQDIGGRVCISATDTFAAHILPEIVGRIRAEAPQITIVIVAANALSNLHRREADIAIRHVRPDRSGLIGQHIRDTEACFYASEDWVARNGLPAGPADLAKAGLIGFDDTARLAACLREVGIPIEAADFRLVSDSAVVVWEMVKRGMGVAAMLREVAERTPGVIKLLPEMTPVPVPIWLVTHQELQSSPRIRMVQTILAEELARM</sequence>
<dbReference type="GO" id="GO:0003700">
    <property type="term" value="F:DNA-binding transcription factor activity"/>
    <property type="evidence" value="ECO:0007669"/>
    <property type="project" value="InterPro"/>
</dbReference>
<name>A0A4D7BC84_9HYPH</name>
<dbReference type="Gene3D" id="1.10.10.10">
    <property type="entry name" value="Winged helix-like DNA-binding domain superfamily/Winged helix DNA-binding domain"/>
    <property type="match status" value="1"/>
</dbReference>
<protein>
    <submittedName>
        <fullName evidence="6">LysR family transcriptional regulator</fullName>
    </submittedName>
</protein>
<dbReference type="Gene3D" id="3.40.190.290">
    <property type="match status" value="1"/>
</dbReference>
<organism evidence="6 7">
    <name type="scientific">Phreatobacter stygius</name>
    <dbReference type="NCBI Taxonomy" id="1940610"/>
    <lineage>
        <taxon>Bacteria</taxon>
        <taxon>Pseudomonadati</taxon>
        <taxon>Pseudomonadota</taxon>
        <taxon>Alphaproteobacteria</taxon>
        <taxon>Hyphomicrobiales</taxon>
        <taxon>Phreatobacteraceae</taxon>
        <taxon>Phreatobacter</taxon>
    </lineage>
</organism>
<dbReference type="RefSeq" id="WP_136963662.1">
    <property type="nucleotide sequence ID" value="NZ_CP039690.1"/>
</dbReference>
<evidence type="ECO:0000313" key="6">
    <source>
        <dbReference type="EMBL" id="QCI68243.1"/>
    </source>
</evidence>
<dbReference type="PANTHER" id="PTHR30537:SF3">
    <property type="entry name" value="TRANSCRIPTIONAL REGULATORY PROTEIN"/>
    <property type="match status" value="1"/>
</dbReference>
<dbReference type="InterPro" id="IPR058163">
    <property type="entry name" value="LysR-type_TF_proteobact-type"/>
</dbReference>
<keyword evidence="3" id="KW-0238">DNA-binding</keyword>
<keyword evidence="7" id="KW-1185">Reference proteome</keyword>
<evidence type="ECO:0000256" key="3">
    <source>
        <dbReference type="ARBA" id="ARBA00023125"/>
    </source>
</evidence>
<dbReference type="OrthoDB" id="9798121at2"/>
<dbReference type="InterPro" id="IPR036390">
    <property type="entry name" value="WH_DNA-bd_sf"/>
</dbReference>
<feature type="domain" description="HTH lysR-type" evidence="5">
    <location>
        <begin position="4"/>
        <end position="61"/>
    </location>
</feature>
<evidence type="ECO:0000259" key="5">
    <source>
        <dbReference type="PROSITE" id="PS50931"/>
    </source>
</evidence>
<dbReference type="InterPro" id="IPR005119">
    <property type="entry name" value="LysR_subst-bd"/>
</dbReference>
<comment type="similarity">
    <text evidence="1">Belongs to the LysR transcriptional regulatory family.</text>
</comment>
<dbReference type="Pfam" id="PF03466">
    <property type="entry name" value="LysR_substrate"/>
    <property type="match status" value="1"/>
</dbReference>
<gene>
    <name evidence="6" type="ORF">E8M01_30860</name>
</gene>
<dbReference type="PRINTS" id="PR00039">
    <property type="entry name" value="HTHLYSR"/>
</dbReference>
<dbReference type="GO" id="GO:0043565">
    <property type="term" value="F:sequence-specific DNA binding"/>
    <property type="evidence" value="ECO:0007669"/>
    <property type="project" value="TreeGrafter"/>
</dbReference>
<keyword evidence="4" id="KW-0804">Transcription</keyword>
<dbReference type="InterPro" id="IPR000847">
    <property type="entry name" value="LysR_HTH_N"/>
</dbReference>
<evidence type="ECO:0000256" key="4">
    <source>
        <dbReference type="ARBA" id="ARBA00023163"/>
    </source>
</evidence>
<reference evidence="6 7" key="1">
    <citation type="submission" date="2019-04" db="EMBL/GenBank/DDBJ databases">
        <title>Phreatobacter aquaticus sp. nov.</title>
        <authorList>
            <person name="Choi A."/>
        </authorList>
    </citation>
    <scope>NUCLEOTIDE SEQUENCE [LARGE SCALE GENOMIC DNA]</scope>
    <source>
        <strain evidence="6 7">KCTC 52518</strain>
    </source>
</reference>
<accession>A0A4D7BC84</accession>
<dbReference type="SUPFAM" id="SSF53850">
    <property type="entry name" value="Periplasmic binding protein-like II"/>
    <property type="match status" value="1"/>
</dbReference>
<dbReference type="KEGG" id="pstg:E8M01_30860"/>